<dbReference type="Gene3D" id="3.40.50.720">
    <property type="entry name" value="NAD(P)-binding Rossmann-like Domain"/>
    <property type="match status" value="1"/>
</dbReference>
<name>A0A3N1LC38_9PROT</name>
<comment type="similarity">
    <text evidence="1">Belongs to the polysaccharide synthase family.</text>
</comment>
<organism evidence="3 4">
    <name type="scientific">Stella humosa</name>
    <dbReference type="NCBI Taxonomy" id="94"/>
    <lineage>
        <taxon>Bacteria</taxon>
        <taxon>Pseudomonadati</taxon>
        <taxon>Pseudomonadota</taxon>
        <taxon>Alphaproteobacteria</taxon>
        <taxon>Rhodospirillales</taxon>
        <taxon>Stellaceae</taxon>
        <taxon>Stella</taxon>
    </lineage>
</organism>
<evidence type="ECO:0000313" key="4">
    <source>
        <dbReference type="Proteomes" id="UP000278222"/>
    </source>
</evidence>
<dbReference type="Proteomes" id="UP000278222">
    <property type="component" value="Unassembled WGS sequence"/>
</dbReference>
<keyword evidence="4" id="KW-1185">Reference proteome</keyword>
<evidence type="ECO:0000256" key="1">
    <source>
        <dbReference type="ARBA" id="ARBA00007430"/>
    </source>
</evidence>
<dbReference type="InterPro" id="IPR003869">
    <property type="entry name" value="Polysac_CapD-like"/>
</dbReference>
<dbReference type="EMBL" id="RJKX01000014">
    <property type="protein sequence ID" value="ROP90571.1"/>
    <property type="molecule type" value="Genomic_DNA"/>
</dbReference>
<proteinExistence type="inferred from homology"/>
<dbReference type="InterPro" id="IPR051203">
    <property type="entry name" value="Polysaccharide_Synthase-Rel"/>
</dbReference>
<protein>
    <submittedName>
        <fullName evidence="3">UDP-glucose 4-epimerase</fullName>
    </submittedName>
</protein>
<dbReference type="PANTHER" id="PTHR43318:SF2">
    <property type="entry name" value="UDP-N-ACETYLGLUCOSAMINE 4,6-DEHYDRATASE (INVERTING)"/>
    <property type="match status" value="1"/>
</dbReference>
<dbReference type="PANTHER" id="PTHR43318">
    <property type="entry name" value="UDP-N-ACETYLGLUCOSAMINE 4,6-DEHYDRATASE"/>
    <property type="match status" value="1"/>
</dbReference>
<dbReference type="RefSeq" id="WP_245978327.1">
    <property type="nucleotide sequence ID" value="NZ_AP019700.1"/>
</dbReference>
<sequence>MMGEFAGKRVLLLGGTGSLGRVLTRRLLSGDIGLPERIVILSRDEAKQHEMRVAYAGLPRPTDEIIYANFQRMLQFRIGDIRHQDSVARALDGIDIVVNAAAMKQVPTCEYFPHEATMTNVVGPQNLMTAVAQAPRPPEAVIGVSTDKAVEPVNVMGMTKALQERLMIAAQLALPQTRVLLVRYGNVLASRGSVVPLFLQQVRAGGPLTITDPAMTRFLLSLDAAVDAIALALRHAGRGDILVPRVASAAMVDVARALIGDRPIAMVTTGIRPGEKLHEVLISAEESRRAVDHGGFHLIRPMLPELALPPSADAPGREYSSATDPMSATEVAAMLAAHGLTASAAADGELLR</sequence>
<evidence type="ECO:0000313" key="3">
    <source>
        <dbReference type="EMBL" id="ROP90571.1"/>
    </source>
</evidence>
<dbReference type="AlphaFoldDB" id="A0A3N1LC38"/>
<accession>A0A3N1LC38</accession>
<dbReference type="InterPro" id="IPR036291">
    <property type="entry name" value="NAD(P)-bd_dom_sf"/>
</dbReference>
<gene>
    <name evidence="3" type="ORF">EDC65_2422</name>
</gene>
<comment type="caution">
    <text evidence="3">The sequence shown here is derived from an EMBL/GenBank/DDBJ whole genome shotgun (WGS) entry which is preliminary data.</text>
</comment>
<evidence type="ECO:0000259" key="2">
    <source>
        <dbReference type="Pfam" id="PF02719"/>
    </source>
</evidence>
<feature type="domain" description="Polysaccharide biosynthesis protein CapD-like" evidence="2">
    <location>
        <begin position="10"/>
        <end position="298"/>
    </location>
</feature>
<reference evidence="3 4" key="1">
    <citation type="submission" date="2018-11" db="EMBL/GenBank/DDBJ databases">
        <title>Genomic Encyclopedia of Type Strains, Phase IV (KMG-IV): sequencing the most valuable type-strain genomes for metagenomic binning, comparative biology and taxonomic classification.</title>
        <authorList>
            <person name="Goeker M."/>
        </authorList>
    </citation>
    <scope>NUCLEOTIDE SEQUENCE [LARGE SCALE GENOMIC DNA]</scope>
    <source>
        <strain evidence="3 4">DSM 5900</strain>
    </source>
</reference>
<dbReference type="SUPFAM" id="SSF51735">
    <property type="entry name" value="NAD(P)-binding Rossmann-fold domains"/>
    <property type="match status" value="1"/>
</dbReference>
<dbReference type="Pfam" id="PF02719">
    <property type="entry name" value="Polysacc_synt_2"/>
    <property type="match status" value="1"/>
</dbReference>